<dbReference type="GO" id="GO:0004029">
    <property type="term" value="F:aldehyde dehydrogenase (NAD+) activity"/>
    <property type="evidence" value="ECO:0007669"/>
    <property type="project" value="TreeGrafter"/>
</dbReference>
<dbReference type="EMBL" id="BJYU01000209">
    <property type="protein sequence ID" value="GEO18570.1"/>
    <property type="molecule type" value="Genomic_DNA"/>
</dbReference>
<organism evidence="2 3">
    <name type="scientific">Microvirga aerophila</name>
    <dbReference type="NCBI Taxonomy" id="670291"/>
    <lineage>
        <taxon>Bacteria</taxon>
        <taxon>Pseudomonadati</taxon>
        <taxon>Pseudomonadota</taxon>
        <taxon>Alphaproteobacteria</taxon>
        <taxon>Hyphomicrobiales</taxon>
        <taxon>Methylobacteriaceae</taxon>
        <taxon>Microvirga</taxon>
    </lineage>
</organism>
<reference evidence="2 3" key="1">
    <citation type="submission" date="2019-07" db="EMBL/GenBank/DDBJ databases">
        <title>Whole genome shotgun sequence of Microvirga aerophila NBRC 106136.</title>
        <authorList>
            <person name="Hosoyama A."/>
            <person name="Uohara A."/>
            <person name="Ohji S."/>
            <person name="Ichikawa N."/>
        </authorList>
    </citation>
    <scope>NUCLEOTIDE SEQUENCE [LARGE SCALE GENOMIC DNA]</scope>
    <source>
        <strain evidence="2 3">NBRC 106136</strain>
    </source>
</reference>
<dbReference type="Pfam" id="PF01370">
    <property type="entry name" value="Epimerase"/>
    <property type="match status" value="1"/>
</dbReference>
<dbReference type="InterPro" id="IPR001509">
    <property type="entry name" value="Epimerase_deHydtase"/>
</dbReference>
<gene>
    <name evidence="2" type="ORF">MAE02_62660</name>
</gene>
<dbReference type="PANTHER" id="PTHR48079:SF6">
    <property type="entry name" value="NAD(P)-BINDING DOMAIN-CONTAINING PROTEIN-RELATED"/>
    <property type="match status" value="1"/>
</dbReference>
<evidence type="ECO:0000313" key="2">
    <source>
        <dbReference type="EMBL" id="GEO18570.1"/>
    </source>
</evidence>
<proteinExistence type="predicted"/>
<evidence type="ECO:0000313" key="3">
    <source>
        <dbReference type="Proteomes" id="UP000321085"/>
    </source>
</evidence>
<name>A0A512C2Y1_9HYPH</name>
<dbReference type="AlphaFoldDB" id="A0A512C2Y1"/>
<dbReference type="Proteomes" id="UP000321085">
    <property type="component" value="Unassembled WGS sequence"/>
</dbReference>
<dbReference type="InterPro" id="IPR036291">
    <property type="entry name" value="NAD(P)-bd_dom_sf"/>
</dbReference>
<dbReference type="Gene3D" id="3.40.50.720">
    <property type="entry name" value="NAD(P)-binding Rossmann-like Domain"/>
    <property type="match status" value="1"/>
</dbReference>
<dbReference type="PANTHER" id="PTHR48079">
    <property type="entry name" value="PROTEIN YEEZ"/>
    <property type="match status" value="1"/>
</dbReference>
<comment type="caution">
    <text evidence="2">The sequence shown here is derived from an EMBL/GenBank/DDBJ whole genome shotgun (WGS) entry which is preliminary data.</text>
</comment>
<protein>
    <recommendedName>
        <fullName evidence="1">NAD-dependent epimerase/dehydratase domain-containing protein</fullName>
    </recommendedName>
</protein>
<accession>A0A512C2Y1</accession>
<evidence type="ECO:0000259" key="1">
    <source>
        <dbReference type="Pfam" id="PF01370"/>
    </source>
</evidence>
<feature type="domain" description="NAD-dependent epimerase/dehydratase" evidence="1">
    <location>
        <begin position="2"/>
        <end position="206"/>
    </location>
</feature>
<dbReference type="InterPro" id="IPR051783">
    <property type="entry name" value="NAD(P)-dependent_oxidoreduct"/>
</dbReference>
<sequence length="303" mass="32813">MLGATGGAGRALVAELVRQGRRVRAVSRRATGPWPKGVEAVSADLLQSEDVRKVCRDAAVVCHAANVPYSQWQGVLPAIADNVITGASAADAVLVVVDNLYMYGPLSGPMTEETLRRASGSKGQLRLRLEETFLAAHASRQVGVAIGRGSDFYGPQANSAVNQLVITPALRVNTASWIGSLDAPHTLTYLPDFARGLITLGTNARAWGEVWHIPSGPPVTGRTLITEVYEELGQLPRMRRLGRGMMMVAGLFNRQIREAREVLYQFEQPFVMDASKFEQVFGATFTPLREGIRQTLSALRSAS</sequence>
<dbReference type="GO" id="GO:0005737">
    <property type="term" value="C:cytoplasm"/>
    <property type="evidence" value="ECO:0007669"/>
    <property type="project" value="TreeGrafter"/>
</dbReference>
<keyword evidence="3" id="KW-1185">Reference proteome</keyword>
<dbReference type="SUPFAM" id="SSF51735">
    <property type="entry name" value="NAD(P)-binding Rossmann-fold domains"/>
    <property type="match status" value="1"/>
</dbReference>